<dbReference type="Proteomes" id="UP000565441">
    <property type="component" value="Unassembled WGS sequence"/>
</dbReference>
<reference evidence="2 3" key="1">
    <citation type="journal article" date="2020" name="ISME J.">
        <title>Uncovering the hidden diversity of litter-decomposition mechanisms in mushroom-forming fungi.</title>
        <authorList>
            <person name="Floudas D."/>
            <person name="Bentzer J."/>
            <person name="Ahren D."/>
            <person name="Johansson T."/>
            <person name="Persson P."/>
            <person name="Tunlid A."/>
        </authorList>
    </citation>
    <scope>NUCLEOTIDE SEQUENCE [LARGE SCALE GENOMIC DNA]</scope>
    <source>
        <strain evidence="2 3">CBS 661.87</strain>
    </source>
</reference>
<sequence length="354" mass="38877">MIVATAWEQTQHKSLKEVVQTSFHLLTVVHNAQHESHWTTPYKLAKRKVPRSRLEAPRLRGPQHLHTGEPGTGMPQLGMKHDVHNSPKRPEKRSLSTVRPSRPLRTQLPLAKITSKRAYTTTRTPPPDAEPQASASQQPAEGEAEADAEKWISILENTASAPWLHKLSPDHASRLKVAYTLLFQIVLYLSRPGESEQLLLAFATAPAPPDSEIGRARTAVGAIIKAAVHQLSSVPVSSPLRREQAEVFALFGALQVIHDMYLVDDEATAAGAGAGPGGLEAWSAFWARTQPVVLELGMKLDEKGFGWTEEELGGAKKEKGKEEEKEEAVGEKEEKKAEEEKPAEPEKKAEEGKA</sequence>
<comment type="caution">
    <text evidence="2">The sequence shown here is derived from an EMBL/GenBank/DDBJ whole genome shotgun (WGS) entry which is preliminary data.</text>
</comment>
<organism evidence="2 3">
    <name type="scientific">Tricholomella constricta</name>
    <dbReference type="NCBI Taxonomy" id="117010"/>
    <lineage>
        <taxon>Eukaryota</taxon>
        <taxon>Fungi</taxon>
        <taxon>Dikarya</taxon>
        <taxon>Basidiomycota</taxon>
        <taxon>Agaricomycotina</taxon>
        <taxon>Agaricomycetes</taxon>
        <taxon>Agaricomycetidae</taxon>
        <taxon>Agaricales</taxon>
        <taxon>Tricholomatineae</taxon>
        <taxon>Lyophyllaceae</taxon>
        <taxon>Tricholomella</taxon>
    </lineage>
</organism>
<feature type="compositionally biased region" description="Low complexity" evidence="1">
    <location>
        <begin position="130"/>
        <end position="141"/>
    </location>
</feature>
<protein>
    <submittedName>
        <fullName evidence="2">Uncharacterized protein</fullName>
    </submittedName>
</protein>
<proteinExistence type="predicted"/>
<evidence type="ECO:0000313" key="2">
    <source>
        <dbReference type="EMBL" id="KAF5376905.1"/>
    </source>
</evidence>
<dbReference type="EMBL" id="JAACJP010000026">
    <property type="protein sequence ID" value="KAF5376905.1"/>
    <property type="molecule type" value="Genomic_DNA"/>
</dbReference>
<feature type="region of interest" description="Disordered" evidence="1">
    <location>
        <begin position="305"/>
        <end position="354"/>
    </location>
</feature>
<accession>A0A8H5H5Q6</accession>
<feature type="compositionally biased region" description="Basic and acidic residues" evidence="1">
    <location>
        <begin position="313"/>
        <end position="354"/>
    </location>
</feature>
<dbReference type="AlphaFoldDB" id="A0A8H5H5Q6"/>
<name>A0A8H5H5Q6_9AGAR</name>
<feature type="compositionally biased region" description="Basic and acidic residues" evidence="1">
    <location>
        <begin position="79"/>
        <end position="94"/>
    </location>
</feature>
<keyword evidence="3" id="KW-1185">Reference proteome</keyword>
<evidence type="ECO:0000313" key="3">
    <source>
        <dbReference type="Proteomes" id="UP000565441"/>
    </source>
</evidence>
<dbReference type="OrthoDB" id="3177611at2759"/>
<gene>
    <name evidence="2" type="ORF">D9615_007354</name>
</gene>
<evidence type="ECO:0000256" key="1">
    <source>
        <dbReference type="SAM" id="MobiDB-lite"/>
    </source>
</evidence>
<feature type="region of interest" description="Disordered" evidence="1">
    <location>
        <begin position="48"/>
        <end position="146"/>
    </location>
</feature>